<gene>
    <name evidence="2" type="ORF">OPKNFCMD_5459</name>
</gene>
<accession>A0ABQ4R4W5</accession>
<proteinExistence type="predicted"/>
<evidence type="ECO:0000256" key="1">
    <source>
        <dbReference type="SAM" id="MobiDB-lite"/>
    </source>
</evidence>
<reference evidence="2" key="1">
    <citation type="journal article" date="2021" name="Front. Microbiol.">
        <title>Comprehensive Comparative Genomics and Phenotyping of Methylobacterium Species.</title>
        <authorList>
            <person name="Alessa O."/>
            <person name="Ogura Y."/>
            <person name="Fujitani Y."/>
            <person name="Takami H."/>
            <person name="Hayashi T."/>
            <person name="Sahin N."/>
            <person name="Tani A."/>
        </authorList>
    </citation>
    <scope>NUCLEOTIDE SEQUENCE</scope>
    <source>
        <strain evidence="2">KCTC 52305</strain>
    </source>
</reference>
<sequence>MADFQPKSFREQIPAESLLAQAKTIGNLPPEDRRNSIGWIIANSFIFPELSIADIYEAAYGDRNGREYWRGWFAADWSSMYEFGRMLVAHLSKTASIKERQQHSQLMQNKDMPYYTMLWLSSTDPLQGKLEKRVCKAFSIAINNREGWIRGDIEHLPIDYAHLVNLSRVEVNRAGAARWFFKHPDFHHLLPETAVLTLESDDAPKAVRTTPAESWPDGASPPLRQGSQSEAVRFAFMSLFVQGIPSRGAMTNDHLVGVVQDYLKQHQLPNASPDTILRRAGRKAS</sequence>
<name>A0ABQ4R4W5_9HYPH</name>
<keyword evidence="3" id="KW-1185">Reference proteome</keyword>
<reference evidence="2" key="2">
    <citation type="submission" date="2021-08" db="EMBL/GenBank/DDBJ databases">
        <authorList>
            <person name="Tani A."/>
            <person name="Ola A."/>
            <person name="Ogura Y."/>
            <person name="Katsura K."/>
            <person name="Hayashi T."/>
        </authorList>
    </citation>
    <scope>NUCLEOTIDE SEQUENCE</scope>
    <source>
        <strain evidence="2">KCTC 52305</strain>
    </source>
</reference>
<evidence type="ECO:0000313" key="2">
    <source>
        <dbReference type="EMBL" id="GJD52693.1"/>
    </source>
</evidence>
<comment type="caution">
    <text evidence="2">The sequence shown here is derived from an EMBL/GenBank/DDBJ whole genome shotgun (WGS) entry which is preliminary data.</text>
</comment>
<dbReference type="RefSeq" id="WP_128561213.1">
    <property type="nucleotide sequence ID" value="NZ_BPQH01000021.1"/>
</dbReference>
<evidence type="ECO:0000313" key="3">
    <source>
        <dbReference type="Proteomes" id="UP001055167"/>
    </source>
</evidence>
<dbReference type="Proteomes" id="UP001055167">
    <property type="component" value="Unassembled WGS sequence"/>
</dbReference>
<dbReference type="EMBL" id="BPQH01000021">
    <property type="protein sequence ID" value="GJD52693.1"/>
    <property type="molecule type" value="Genomic_DNA"/>
</dbReference>
<organism evidence="2 3">
    <name type="scientific">Methylobacterium crusticola</name>
    <dbReference type="NCBI Taxonomy" id="1697972"/>
    <lineage>
        <taxon>Bacteria</taxon>
        <taxon>Pseudomonadati</taxon>
        <taxon>Pseudomonadota</taxon>
        <taxon>Alphaproteobacteria</taxon>
        <taxon>Hyphomicrobiales</taxon>
        <taxon>Methylobacteriaceae</taxon>
        <taxon>Methylobacterium</taxon>
    </lineage>
</organism>
<feature type="region of interest" description="Disordered" evidence="1">
    <location>
        <begin position="206"/>
        <end position="225"/>
    </location>
</feature>
<protein>
    <submittedName>
        <fullName evidence="2">Uncharacterized protein</fullName>
    </submittedName>
</protein>